<protein>
    <submittedName>
        <fullName evidence="3">Flp pilus assembly protein TadD</fullName>
    </submittedName>
</protein>
<evidence type="ECO:0000256" key="2">
    <source>
        <dbReference type="SAM" id="SignalP"/>
    </source>
</evidence>
<comment type="caution">
    <text evidence="3">The sequence shown here is derived from an EMBL/GenBank/DDBJ whole genome shotgun (WGS) entry which is preliminary data.</text>
</comment>
<reference evidence="3 4" key="1">
    <citation type="submission" date="2023-07" db="EMBL/GenBank/DDBJ databases">
        <title>Sorghum-associated microbial communities from plants grown in Nebraska, USA.</title>
        <authorList>
            <person name="Schachtman D."/>
        </authorList>
    </citation>
    <scope>NUCLEOTIDE SEQUENCE [LARGE SCALE GENOMIC DNA]</scope>
    <source>
        <strain evidence="3 4">BE107</strain>
    </source>
</reference>
<keyword evidence="2" id="KW-0732">Signal</keyword>
<evidence type="ECO:0000313" key="4">
    <source>
        <dbReference type="Proteomes" id="UP001254759"/>
    </source>
</evidence>
<dbReference type="Proteomes" id="UP001254759">
    <property type="component" value="Unassembled WGS sequence"/>
</dbReference>
<dbReference type="SMART" id="SM00028">
    <property type="entry name" value="TPR"/>
    <property type="match status" value="2"/>
</dbReference>
<evidence type="ECO:0000256" key="1">
    <source>
        <dbReference type="PROSITE-ProRule" id="PRU00339"/>
    </source>
</evidence>
<dbReference type="Pfam" id="PF13432">
    <property type="entry name" value="TPR_16"/>
    <property type="match status" value="1"/>
</dbReference>
<sequence>MKIRVLVLVILAISIAPSTAIADPPITLPEDIYQRIAMVERIPPAQRNNAQRVQLGRDYRSTGRLEDALVQAQAALAKQPDDGDALLLRGDLQFQRAEYQQALATFNRVAQLRPGQANVQLRRSQVLSAMGKSREAEAANGLYVNLRDRQSVSPQR</sequence>
<gene>
    <name evidence="3" type="ORF">J2W94_001499</name>
</gene>
<keyword evidence="4" id="KW-1185">Reference proteome</keyword>
<dbReference type="InterPro" id="IPR019734">
    <property type="entry name" value="TPR_rpt"/>
</dbReference>
<feature type="repeat" description="TPR" evidence="1">
    <location>
        <begin position="83"/>
        <end position="116"/>
    </location>
</feature>
<dbReference type="SUPFAM" id="SSF48452">
    <property type="entry name" value="TPR-like"/>
    <property type="match status" value="1"/>
</dbReference>
<dbReference type="EMBL" id="JAVDTT010000002">
    <property type="protein sequence ID" value="MDR6841214.1"/>
    <property type="molecule type" value="Genomic_DNA"/>
</dbReference>
<accession>A0ABU1RR06</accession>
<feature type="signal peptide" evidence="2">
    <location>
        <begin position="1"/>
        <end position="22"/>
    </location>
</feature>
<dbReference type="Gene3D" id="1.25.40.10">
    <property type="entry name" value="Tetratricopeptide repeat domain"/>
    <property type="match status" value="1"/>
</dbReference>
<organism evidence="3 4">
    <name type="scientific">Pseudoxanthomonas sacheonensis</name>
    <dbReference type="NCBI Taxonomy" id="443615"/>
    <lineage>
        <taxon>Bacteria</taxon>
        <taxon>Pseudomonadati</taxon>
        <taxon>Pseudomonadota</taxon>
        <taxon>Gammaproteobacteria</taxon>
        <taxon>Lysobacterales</taxon>
        <taxon>Lysobacteraceae</taxon>
        <taxon>Pseudoxanthomonas</taxon>
    </lineage>
</organism>
<proteinExistence type="predicted"/>
<keyword evidence="1" id="KW-0802">TPR repeat</keyword>
<name>A0ABU1RR06_9GAMM</name>
<dbReference type="InterPro" id="IPR011990">
    <property type="entry name" value="TPR-like_helical_dom_sf"/>
</dbReference>
<feature type="chain" id="PRO_5045371079" evidence="2">
    <location>
        <begin position="23"/>
        <end position="156"/>
    </location>
</feature>
<dbReference type="PROSITE" id="PS50005">
    <property type="entry name" value="TPR"/>
    <property type="match status" value="1"/>
</dbReference>
<dbReference type="RefSeq" id="WP_310091804.1">
    <property type="nucleotide sequence ID" value="NZ_JAVDTT010000002.1"/>
</dbReference>
<evidence type="ECO:0000313" key="3">
    <source>
        <dbReference type="EMBL" id="MDR6841214.1"/>
    </source>
</evidence>